<feature type="region of interest" description="Disordered" evidence="1">
    <location>
        <begin position="77"/>
        <end position="98"/>
    </location>
</feature>
<evidence type="ECO:0000313" key="2">
    <source>
        <dbReference type="EMBL" id="MFF3669853.1"/>
    </source>
</evidence>
<comment type="caution">
    <text evidence="2">The sequence shown here is derived from an EMBL/GenBank/DDBJ whole genome shotgun (WGS) entry which is preliminary data.</text>
</comment>
<gene>
    <name evidence="2" type="ORF">ACFYXI_30125</name>
</gene>
<protein>
    <recommendedName>
        <fullName evidence="4">ATP/GTP-binding protein</fullName>
    </recommendedName>
</protein>
<proteinExistence type="predicted"/>
<dbReference type="EMBL" id="JBIASD010000025">
    <property type="protein sequence ID" value="MFF3669853.1"/>
    <property type="molecule type" value="Genomic_DNA"/>
</dbReference>
<sequence>MARDRFRLPAPAIGSSPKAENLQLVRLPIWLAVARQTWRPYTATATAGGITAVATATPVSVTWAMGDGATVICKGPGTPYRDGRDDPRKSSPTCGHTYLRSSGRDDGYRVTATITWRVTWSASGESGTLPPLTTTSSTSFRVAESQAIVTG</sequence>
<evidence type="ECO:0000256" key="1">
    <source>
        <dbReference type="SAM" id="MobiDB-lite"/>
    </source>
</evidence>
<organism evidence="2 3">
    <name type="scientific">Microtetraspora malaysiensis</name>
    <dbReference type="NCBI Taxonomy" id="161358"/>
    <lineage>
        <taxon>Bacteria</taxon>
        <taxon>Bacillati</taxon>
        <taxon>Actinomycetota</taxon>
        <taxon>Actinomycetes</taxon>
        <taxon>Streptosporangiales</taxon>
        <taxon>Streptosporangiaceae</taxon>
        <taxon>Microtetraspora</taxon>
    </lineage>
</organism>
<accession>A0ABW6T1H7</accession>
<reference evidence="2 3" key="1">
    <citation type="submission" date="2024-10" db="EMBL/GenBank/DDBJ databases">
        <title>The Natural Products Discovery Center: Release of the First 8490 Sequenced Strains for Exploring Actinobacteria Biosynthetic Diversity.</title>
        <authorList>
            <person name="Kalkreuter E."/>
            <person name="Kautsar S.A."/>
            <person name="Yang D."/>
            <person name="Bader C.D."/>
            <person name="Teijaro C.N."/>
            <person name="Fluegel L."/>
            <person name="Davis C.M."/>
            <person name="Simpson J.R."/>
            <person name="Lauterbach L."/>
            <person name="Steele A.D."/>
            <person name="Gui C."/>
            <person name="Meng S."/>
            <person name="Li G."/>
            <person name="Viehrig K."/>
            <person name="Ye F."/>
            <person name="Su P."/>
            <person name="Kiefer A.F."/>
            <person name="Nichols A."/>
            <person name="Cepeda A.J."/>
            <person name="Yan W."/>
            <person name="Fan B."/>
            <person name="Jiang Y."/>
            <person name="Adhikari A."/>
            <person name="Zheng C.-J."/>
            <person name="Schuster L."/>
            <person name="Cowan T.M."/>
            <person name="Smanski M.J."/>
            <person name="Chevrette M.G."/>
            <person name="De Carvalho L.P.S."/>
            <person name="Shen B."/>
        </authorList>
    </citation>
    <scope>NUCLEOTIDE SEQUENCE [LARGE SCALE GENOMIC DNA]</scope>
    <source>
        <strain evidence="2 3">NPDC002173</strain>
    </source>
</reference>
<dbReference type="Proteomes" id="UP001602013">
    <property type="component" value="Unassembled WGS sequence"/>
</dbReference>
<keyword evidence="3" id="KW-1185">Reference proteome</keyword>
<evidence type="ECO:0008006" key="4">
    <source>
        <dbReference type="Google" id="ProtNLM"/>
    </source>
</evidence>
<dbReference type="RefSeq" id="WP_387416129.1">
    <property type="nucleotide sequence ID" value="NZ_JBIASD010000025.1"/>
</dbReference>
<evidence type="ECO:0000313" key="3">
    <source>
        <dbReference type="Proteomes" id="UP001602013"/>
    </source>
</evidence>
<name>A0ABW6T1H7_9ACTN</name>